<feature type="region of interest" description="Disordered" evidence="1">
    <location>
        <begin position="365"/>
        <end position="468"/>
    </location>
</feature>
<dbReference type="EMBL" id="JASNQZ010000003">
    <property type="protein sequence ID" value="KAL0959188.1"/>
    <property type="molecule type" value="Genomic_DNA"/>
</dbReference>
<dbReference type="Proteomes" id="UP001556367">
    <property type="component" value="Unassembled WGS sequence"/>
</dbReference>
<sequence>MWRDDLAKVDMRPEDDQEITLARLLEPITPSHNRTLLYSEIDPTSVNDYLASGGPPQLISDLLEALGRGNDGDGSNTTASESGLSASDFFPGLLTEGLPPPGPSNNTFPGSGFVLGASDDLTAPFPTPKPAATDSQTEKCGGVLCRTRSPRSKLAKTCTYRLCKKCCQQHQASSSVRCSLKPHKIESPPDPTSSTQPSITNLVDEPGFYDRTKPLAKEHYDTKARAQESGRTLLARVTERTKLEEAVQKSVNICFIRTNDAPSEVFEGVLCPNYPLFKLSSCSTDVLSWLGLGGSARTIQVFNPADDPPRWVINSIDSVRVLEDKPSVLYRAVGVSQGPDMLQLQEKHIGKKAFRTRPVDITTITSTLPASAPSQNTLKRRAPSSEYLQDTDPRPLRRTRISSSSPQSVNHREDSSIDIDLLDSPTASPRSSPSPRLAKLDRDQTSGSERLPLVLPTRSPESTSTGLVTTRLSADEACVIILPPSEIDPASAKGPFPLKYAFAMIEGFDKMQSMTGPIPAKFVIAFPTAGHFLKTSFHEHFPYYQSASPALRSRFVSAKYSALWAEFRAAVRKERLAEGLPEYPRGRQAKR</sequence>
<feature type="compositionally biased region" description="Low complexity" evidence="1">
    <location>
        <begin position="422"/>
        <end position="436"/>
    </location>
</feature>
<evidence type="ECO:0000313" key="3">
    <source>
        <dbReference type="Proteomes" id="UP001556367"/>
    </source>
</evidence>
<feature type="compositionally biased region" description="Polar residues" evidence="1">
    <location>
        <begin position="73"/>
        <end position="85"/>
    </location>
</feature>
<feature type="compositionally biased region" description="Polar residues" evidence="1">
    <location>
        <begin position="365"/>
        <end position="377"/>
    </location>
</feature>
<feature type="region of interest" description="Disordered" evidence="1">
    <location>
        <begin position="66"/>
        <end position="92"/>
    </location>
</feature>
<organism evidence="2 3">
    <name type="scientific">Hohenbuehelia grisea</name>
    <dbReference type="NCBI Taxonomy" id="104357"/>
    <lineage>
        <taxon>Eukaryota</taxon>
        <taxon>Fungi</taxon>
        <taxon>Dikarya</taxon>
        <taxon>Basidiomycota</taxon>
        <taxon>Agaricomycotina</taxon>
        <taxon>Agaricomycetes</taxon>
        <taxon>Agaricomycetidae</taxon>
        <taxon>Agaricales</taxon>
        <taxon>Pleurotineae</taxon>
        <taxon>Pleurotaceae</taxon>
        <taxon>Hohenbuehelia</taxon>
    </lineage>
</organism>
<feature type="compositionally biased region" description="Polar residues" evidence="1">
    <location>
        <begin position="459"/>
        <end position="468"/>
    </location>
</feature>
<evidence type="ECO:0000256" key="1">
    <source>
        <dbReference type="SAM" id="MobiDB-lite"/>
    </source>
</evidence>
<reference evidence="3" key="1">
    <citation type="submission" date="2024-06" db="EMBL/GenBank/DDBJ databases">
        <title>Multi-omics analyses provide insights into the biosynthesis of the anticancer antibiotic pleurotin in Hohenbuehelia grisea.</title>
        <authorList>
            <person name="Weaver J.A."/>
            <person name="Alberti F."/>
        </authorList>
    </citation>
    <scope>NUCLEOTIDE SEQUENCE [LARGE SCALE GENOMIC DNA]</scope>
    <source>
        <strain evidence="3">T-177</strain>
    </source>
</reference>
<comment type="caution">
    <text evidence="2">The sequence shown here is derived from an EMBL/GenBank/DDBJ whole genome shotgun (WGS) entry which is preliminary data.</text>
</comment>
<accession>A0ABR3JVQ0</accession>
<name>A0ABR3JVQ0_9AGAR</name>
<keyword evidence="3" id="KW-1185">Reference proteome</keyword>
<feature type="region of interest" description="Disordered" evidence="1">
    <location>
        <begin position="181"/>
        <end position="203"/>
    </location>
</feature>
<gene>
    <name evidence="2" type="ORF">HGRIS_014469</name>
</gene>
<protein>
    <submittedName>
        <fullName evidence="2">Uncharacterized protein</fullName>
    </submittedName>
</protein>
<proteinExistence type="predicted"/>
<evidence type="ECO:0000313" key="2">
    <source>
        <dbReference type="EMBL" id="KAL0959188.1"/>
    </source>
</evidence>